<dbReference type="InterPro" id="IPR002110">
    <property type="entry name" value="Ankyrin_rpt"/>
</dbReference>
<dbReference type="SUPFAM" id="SSF48403">
    <property type="entry name" value="Ankyrin repeat"/>
    <property type="match status" value="1"/>
</dbReference>
<keyword evidence="3" id="KW-0802">TPR repeat</keyword>
<dbReference type="Gene3D" id="1.25.40.10">
    <property type="entry name" value="Tetratricopeptide repeat domain"/>
    <property type="match status" value="1"/>
</dbReference>
<keyword evidence="2" id="KW-0040">ANK repeat</keyword>
<sequence>MVLQRVISYSLLGLLISFLLFASNTLKAQDTEVRSVRVLNVDYFGAELEVDLFLAEKEEEDPAKYFYLLLDAQVANPLKTKVDIAPGNNKVTVYIPRSEHREFSVTVKEVLVQFFKGNRRIAGSLFNNEPFYTEVYRLKIVWPSPQDATESIVGSVPIGYDFSAITRLHLNRRLPEEEGVVRVLLQNGLPISRIYKYEPSPNFPVRKTITLAKEIGFAAQRKLLSVLIKELGDVEWVKLEDLGANDFVYVGSMPARNKKPPALGRKAYIALREGMANEQEFYSYLNFKQIDKSESFDARHKKAAELLDNSNKWKLKEAKKILDGLIQKNPKYAPAYVELARYHMKSDWPKGLLKAEKLLLEALELKPDLADAHVLLGYVYTKQKRFSAAVAEYQKAKRLSTDNLWLYANWGLNYQMQGQAQEALDMYLSVLRTPSPRQNTTYVRRWVYKYSEFFGLLVALGKIREAEVHYDEFAEKYREFKCIYQDKAALRLYYTDNVSGAIRSYLKAEKYGCERDSATLALAYYMRWANLSKLSNNTLELEETVRKADLLAPEDAVLLYAAAISAKTSSLIPVLLANGKKIDRPDSRGMTALLYSIANQHIFATRTLLQSGSSVNRAYEFEGRFYAPLLIALQTENKDMIRLLLEFKADPSVRLPNGLTIEQLAQQMGMEELLRLLKRNSSV</sequence>
<dbReference type="RefSeq" id="WP_193952087.1">
    <property type="nucleotide sequence ID" value="NZ_JADEYS010000003.1"/>
</dbReference>
<protein>
    <submittedName>
        <fullName evidence="4">Ankyrin repeat domain-containing protein</fullName>
    </submittedName>
</protein>
<evidence type="ECO:0000313" key="5">
    <source>
        <dbReference type="Proteomes" id="UP000640333"/>
    </source>
</evidence>
<dbReference type="PROSITE" id="PS50005">
    <property type="entry name" value="TPR"/>
    <property type="match status" value="1"/>
</dbReference>
<dbReference type="InterPro" id="IPR011990">
    <property type="entry name" value="TPR-like_helical_dom_sf"/>
</dbReference>
<dbReference type="InterPro" id="IPR019734">
    <property type="entry name" value="TPR_rpt"/>
</dbReference>
<dbReference type="SMART" id="SM00248">
    <property type="entry name" value="ANK"/>
    <property type="match status" value="2"/>
</dbReference>
<evidence type="ECO:0000256" key="3">
    <source>
        <dbReference type="PROSITE-ProRule" id="PRU00339"/>
    </source>
</evidence>
<dbReference type="InterPro" id="IPR036770">
    <property type="entry name" value="Ankyrin_rpt-contain_sf"/>
</dbReference>
<accession>A0A8J7FSQ0</accession>
<reference evidence="4" key="1">
    <citation type="submission" date="2020-10" db="EMBL/GenBank/DDBJ databases">
        <title>Bacterium isolated from coastal waters sediment.</title>
        <authorList>
            <person name="Chen R.-J."/>
            <person name="Lu D.-C."/>
            <person name="Zhu K.-L."/>
            <person name="Du Z.-J."/>
        </authorList>
    </citation>
    <scope>NUCLEOTIDE SEQUENCE</scope>
    <source>
        <strain evidence="4">N1Y112</strain>
    </source>
</reference>
<dbReference type="SMART" id="SM00028">
    <property type="entry name" value="TPR"/>
    <property type="match status" value="2"/>
</dbReference>
<keyword evidence="5" id="KW-1185">Reference proteome</keyword>
<dbReference type="EMBL" id="JADEYS010000003">
    <property type="protein sequence ID" value="MBE9396540.1"/>
    <property type="molecule type" value="Genomic_DNA"/>
</dbReference>
<evidence type="ECO:0000256" key="1">
    <source>
        <dbReference type="ARBA" id="ARBA00022737"/>
    </source>
</evidence>
<dbReference type="PANTHER" id="PTHR24171">
    <property type="entry name" value="ANKYRIN REPEAT DOMAIN-CONTAINING PROTEIN 39-RELATED"/>
    <property type="match status" value="1"/>
</dbReference>
<organism evidence="4 5">
    <name type="scientific">Pontibacterium sinense</name>
    <dbReference type="NCBI Taxonomy" id="2781979"/>
    <lineage>
        <taxon>Bacteria</taxon>
        <taxon>Pseudomonadati</taxon>
        <taxon>Pseudomonadota</taxon>
        <taxon>Gammaproteobacteria</taxon>
        <taxon>Oceanospirillales</taxon>
        <taxon>Oceanospirillaceae</taxon>
        <taxon>Pontibacterium</taxon>
    </lineage>
</organism>
<dbReference type="AlphaFoldDB" id="A0A8J7FSQ0"/>
<dbReference type="Proteomes" id="UP000640333">
    <property type="component" value="Unassembled WGS sequence"/>
</dbReference>
<feature type="repeat" description="TPR" evidence="3">
    <location>
        <begin position="370"/>
        <end position="403"/>
    </location>
</feature>
<comment type="caution">
    <text evidence="4">The sequence shown here is derived from an EMBL/GenBank/DDBJ whole genome shotgun (WGS) entry which is preliminary data.</text>
</comment>
<name>A0A8J7FSQ0_9GAMM</name>
<proteinExistence type="predicted"/>
<evidence type="ECO:0000313" key="4">
    <source>
        <dbReference type="EMBL" id="MBE9396540.1"/>
    </source>
</evidence>
<dbReference type="Gene3D" id="1.25.40.20">
    <property type="entry name" value="Ankyrin repeat-containing domain"/>
    <property type="match status" value="1"/>
</dbReference>
<evidence type="ECO:0000256" key="2">
    <source>
        <dbReference type="ARBA" id="ARBA00023043"/>
    </source>
</evidence>
<gene>
    <name evidence="4" type="ORF">IOQ59_04610</name>
</gene>
<dbReference type="SUPFAM" id="SSF48452">
    <property type="entry name" value="TPR-like"/>
    <property type="match status" value="1"/>
</dbReference>
<keyword evidence="1" id="KW-0677">Repeat</keyword>